<evidence type="ECO:0000313" key="2">
    <source>
        <dbReference type="Proteomes" id="UP001196413"/>
    </source>
</evidence>
<gene>
    <name evidence="1" type="ORF">KIN20_006703</name>
</gene>
<evidence type="ECO:0000313" key="1">
    <source>
        <dbReference type="EMBL" id="KAJ1350816.1"/>
    </source>
</evidence>
<dbReference type="EMBL" id="JAHQIW010000945">
    <property type="protein sequence ID" value="KAJ1350816.1"/>
    <property type="molecule type" value="Genomic_DNA"/>
</dbReference>
<accession>A0AAD5QL92</accession>
<dbReference type="Proteomes" id="UP001196413">
    <property type="component" value="Unassembled WGS sequence"/>
</dbReference>
<reference evidence="1" key="1">
    <citation type="submission" date="2021-06" db="EMBL/GenBank/DDBJ databases">
        <title>Parelaphostrongylus tenuis whole genome reference sequence.</title>
        <authorList>
            <person name="Garwood T.J."/>
            <person name="Larsen P.A."/>
            <person name="Fountain-Jones N.M."/>
            <person name="Garbe J.R."/>
            <person name="Macchietto M.G."/>
            <person name="Kania S.A."/>
            <person name="Gerhold R.W."/>
            <person name="Richards J.E."/>
            <person name="Wolf T.M."/>
        </authorList>
    </citation>
    <scope>NUCLEOTIDE SEQUENCE</scope>
    <source>
        <strain evidence="1">MNPRO001-30</strain>
        <tissue evidence="1">Meninges</tissue>
    </source>
</reference>
<feature type="non-terminal residue" evidence="1">
    <location>
        <position position="71"/>
    </location>
</feature>
<protein>
    <submittedName>
        <fullName evidence="1">Uncharacterized protein</fullName>
    </submittedName>
</protein>
<proteinExistence type="predicted"/>
<sequence length="71" mass="8075">LCRTCIPEVVGRKWAHTVSQHGYYTQRSAWTFKVVLITRTSLHIENAPPINPQPPTHLCYQQFAVMPSVAV</sequence>
<dbReference type="AlphaFoldDB" id="A0AAD5QL92"/>
<organism evidence="1 2">
    <name type="scientific">Parelaphostrongylus tenuis</name>
    <name type="common">Meningeal worm</name>
    <dbReference type="NCBI Taxonomy" id="148309"/>
    <lineage>
        <taxon>Eukaryota</taxon>
        <taxon>Metazoa</taxon>
        <taxon>Ecdysozoa</taxon>
        <taxon>Nematoda</taxon>
        <taxon>Chromadorea</taxon>
        <taxon>Rhabditida</taxon>
        <taxon>Rhabditina</taxon>
        <taxon>Rhabditomorpha</taxon>
        <taxon>Strongyloidea</taxon>
        <taxon>Metastrongylidae</taxon>
        <taxon>Parelaphostrongylus</taxon>
    </lineage>
</organism>
<keyword evidence="2" id="KW-1185">Reference proteome</keyword>
<name>A0AAD5QL92_PARTN</name>
<comment type="caution">
    <text evidence="1">The sequence shown here is derived from an EMBL/GenBank/DDBJ whole genome shotgun (WGS) entry which is preliminary data.</text>
</comment>